<dbReference type="GO" id="GO:0006400">
    <property type="term" value="P:tRNA modification"/>
    <property type="evidence" value="ECO:0007669"/>
    <property type="project" value="InterPro"/>
</dbReference>
<reference evidence="2" key="1">
    <citation type="submission" date="2015-07" db="EMBL/GenBank/DDBJ databases">
        <title>Adaptation to a free-living lifestyle via gene acquisitions in the diplomonad Trepomonas sp. PC1.</title>
        <authorList>
            <person name="Xu F."/>
            <person name="Jerlstrom-Hultqvist J."/>
            <person name="Kolisko M."/>
            <person name="Simpson A.G.B."/>
            <person name="Roger A.J."/>
            <person name="Svard S.G."/>
            <person name="Andersson J.O."/>
        </authorList>
    </citation>
    <scope>NUCLEOTIDE SEQUENCE</scope>
    <source>
        <strain evidence="2">PC1</strain>
    </source>
</reference>
<dbReference type="Gene3D" id="3.20.20.105">
    <property type="entry name" value="Queuine tRNA-ribosyltransferase-like"/>
    <property type="match status" value="1"/>
</dbReference>
<dbReference type="AlphaFoldDB" id="A0A146KMD4"/>
<dbReference type="InterPro" id="IPR002616">
    <property type="entry name" value="tRNA_ribo_trans-like"/>
</dbReference>
<proteinExistence type="predicted"/>
<dbReference type="InterPro" id="IPR036511">
    <property type="entry name" value="TGT-like_sf"/>
</dbReference>
<sequence>VFLSAPLGVQPYLTPKLLDQIDPDLTLGLALTYDIFKYKFENVKSFINTKRFVLIYPESSKYQPKQNIHQIQTSTSVITVPKQILNCGADLVVAYNQTFSQFKDNITRKDVQEELNQFDQFQAINVTKEFQISMLSNSKIIFTNNPQFAQNNSIINVQSNYALFKQLLGGSKQNISFVVDFQTTLANDDICLSSNLIHVRNSKYKQSIQTIGQCKHECCKMNLGYLNHLIICGELLGKIYITMHNVGWILQEIENSK</sequence>
<feature type="domain" description="tRNA-guanine(15) transglycosylase-like" evidence="1">
    <location>
        <begin position="180"/>
        <end position="255"/>
    </location>
</feature>
<name>A0A146KMD4_9EUKA</name>
<evidence type="ECO:0000259" key="1">
    <source>
        <dbReference type="Pfam" id="PF01702"/>
    </source>
</evidence>
<evidence type="ECO:0000313" key="2">
    <source>
        <dbReference type="EMBL" id="JAP96279.1"/>
    </source>
</evidence>
<dbReference type="EMBL" id="GDID01000327">
    <property type="protein sequence ID" value="JAP96279.1"/>
    <property type="molecule type" value="Transcribed_RNA"/>
</dbReference>
<accession>A0A146KMD4</accession>
<keyword evidence="2" id="KW-0808">Transferase</keyword>
<dbReference type="GO" id="GO:0016740">
    <property type="term" value="F:transferase activity"/>
    <property type="evidence" value="ECO:0007669"/>
    <property type="project" value="UniProtKB-KW"/>
</dbReference>
<organism evidence="2">
    <name type="scientific">Trepomonas sp. PC1</name>
    <dbReference type="NCBI Taxonomy" id="1076344"/>
    <lineage>
        <taxon>Eukaryota</taxon>
        <taxon>Metamonada</taxon>
        <taxon>Diplomonadida</taxon>
        <taxon>Hexamitidae</taxon>
        <taxon>Hexamitinae</taxon>
        <taxon>Trepomonas</taxon>
    </lineage>
</organism>
<feature type="non-terminal residue" evidence="2">
    <location>
        <position position="1"/>
    </location>
</feature>
<dbReference type="SUPFAM" id="SSF51713">
    <property type="entry name" value="tRNA-guanine transglycosylase"/>
    <property type="match status" value="1"/>
</dbReference>
<dbReference type="Pfam" id="PF01702">
    <property type="entry name" value="TGT"/>
    <property type="match status" value="1"/>
</dbReference>
<gene>
    <name evidence="2" type="ORF">TPC1_10439</name>
</gene>
<protein>
    <submittedName>
        <fullName evidence="2">Queuine tRNA-ribosyltransferase</fullName>
    </submittedName>
</protein>